<proteinExistence type="inferred from homology"/>
<comment type="similarity">
    <text evidence="2">Belongs to the bacterial solute-binding protein 2 family.</text>
</comment>
<accession>A5G1R4</accession>
<reference evidence="6 7" key="1">
    <citation type="submission" date="2007-05" db="EMBL/GenBank/DDBJ databases">
        <title>Complete sequence of chromosome of Acidiphilium cryptum JF-5.</title>
        <authorList>
            <consortium name="US DOE Joint Genome Institute"/>
            <person name="Copeland A."/>
            <person name="Lucas S."/>
            <person name="Lapidus A."/>
            <person name="Barry K."/>
            <person name="Detter J.C."/>
            <person name="Glavina del Rio T."/>
            <person name="Hammon N."/>
            <person name="Israni S."/>
            <person name="Dalin E."/>
            <person name="Tice H."/>
            <person name="Pitluck S."/>
            <person name="Sims D."/>
            <person name="Brettin T."/>
            <person name="Bruce D."/>
            <person name="Han C."/>
            <person name="Schmutz J."/>
            <person name="Larimer F."/>
            <person name="Land M."/>
            <person name="Hauser L."/>
            <person name="Kyrpides N."/>
            <person name="Kim E."/>
            <person name="Magnuson T."/>
            <person name="Richardson P."/>
        </authorList>
    </citation>
    <scope>NUCLEOTIDE SEQUENCE [LARGE SCALE GENOMIC DNA]</scope>
    <source>
        <strain evidence="6 7">JF-5</strain>
    </source>
</reference>
<feature type="domain" description="Periplasmic binding protein" evidence="5">
    <location>
        <begin position="37"/>
        <end position="305"/>
    </location>
</feature>
<evidence type="ECO:0000313" key="6">
    <source>
        <dbReference type="EMBL" id="ABQ31796.1"/>
    </source>
</evidence>
<name>A5G1R4_ACICJ</name>
<organism evidence="6 7">
    <name type="scientific">Acidiphilium cryptum (strain JF-5)</name>
    <dbReference type="NCBI Taxonomy" id="349163"/>
    <lineage>
        <taxon>Bacteria</taxon>
        <taxon>Pseudomonadati</taxon>
        <taxon>Pseudomonadota</taxon>
        <taxon>Alphaproteobacteria</taxon>
        <taxon>Acetobacterales</taxon>
        <taxon>Acidocellaceae</taxon>
        <taxon>Acidiphilium</taxon>
    </lineage>
</organism>
<dbReference type="RefSeq" id="WP_007423421.1">
    <property type="nucleotide sequence ID" value="NC_009484.1"/>
</dbReference>
<evidence type="ECO:0000256" key="1">
    <source>
        <dbReference type="ARBA" id="ARBA00004196"/>
    </source>
</evidence>
<dbReference type="InterPro" id="IPR006311">
    <property type="entry name" value="TAT_signal"/>
</dbReference>
<dbReference type="AlphaFoldDB" id="A5G1R4"/>
<dbReference type="GO" id="GO:0030313">
    <property type="term" value="C:cell envelope"/>
    <property type="evidence" value="ECO:0007669"/>
    <property type="project" value="UniProtKB-SubCell"/>
</dbReference>
<evidence type="ECO:0000256" key="2">
    <source>
        <dbReference type="ARBA" id="ARBA00007639"/>
    </source>
</evidence>
<dbReference type="EMBL" id="CP000697">
    <property type="protein sequence ID" value="ABQ31796.1"/>
    <property type="molecule type" value="Genomic_DNA"/>
</dbReference>
<evidence type="ECO:0000313" key="7">
    <source>
        <dbReference type="Proteomes" id="UP000000245"/>
    </source>
</evidence>
<dbReference type="STRING" id="349163.Acry_2605"/>
<dbReference type="PANTHER" id="PTHR46847">
    <property type="entry name" value="D-ALLOSE-BINDING PERIPLASMIC PROTEIN-RELATED"/>
    <property type="match status" value="1"/>
</dbReference>
<feature type="signal peptide" evidence="4">
    <location>
        <begin position="1"/>
        <end position="30"/>
    </location>
</feature>
<dbReference type="PANTHER" id="PTHR46847:SF1">
    <property type="entry name" value="D-ALLOSE-BINDING PERIPLASMIC PROTEIN-RELATED"/>
    <property type="match status" value="1"/>
</dbReference>
<comment type="subcellular location">
    <subcellularLocation>
        <location evidence="1">Cell envelope</location>
    </subcellularLocation>
</comment>
<keyword evidence="7" id="KW-1185">Reference proteome</keyword>
<dbReference type="Gene3D" id="3.40.50.2300">
    <property type="match status" value="2"/>
</dbReference>
<evidence type="ECO:0000259" key="5">
    <source>
        <dbReference type="Pfam" id="PF13407"/>
    </source>
</evidence>
<dbReference type="HOGENOM" id="CLU_037628_3_3_5"/>
<dbReference type="Pfam" id="PF13407">
    <property type="entry name" value="Peripla_BP_4"/>
    <property type="match status" value="1"/>
</dbReference>
<feature type="chain" id="PRO_5002683166" evidence="4">
    <location>
        <begin position="31"/>
        <end position="346"/>
    </location>
</feature>
<dbReference type="SUPFAM" id="SSF53822">
    <property type="entry name" value="Periplasmic binding protein-like I"/>
    <property type="match status" value="1"/>
</dbReference>
<evidence type="ECO:0000256" key="3">
    <source>
        <dbReference type="ARBA" id="ARBA00022729"/>
    </source>
</evidence>
<protein>
    <submittedName>
        <fullName evidence="6">Ribose-binding protein / mannose-binding protein / fructose-binding protein</fullName>
    </submittedName>
</protein>
<dbReference type="eggNOG" id="COG1879">
    <property type="taxonomic scope" value="Bacteria"/>
</dbReference>
<sequence>MTNRKSFTQKAAIALAAVGAIAGFAATAQAAPIRACLITKTDSNPYFVTMRKGALAEAKKLGVDLKTYAGKYDGDNQSQVAAIESCIADHAKGILITPSDTKAIVPTVEKARKAGLLVIALDTALSPTSAADMTFATDNFEAGELIGRWARKHLGAKAKDAKIAMLDLSISHPTVDVERDHGFLAGFGDKIKNPETFNVPDPRIVGHVETGGSEEGGQKGMETLLARNPNINLVYAINEPAAFGAYQALKSVGKAGKVTIVAIDGSCTGVDGVKQGIIAADSQQYPLKMAALGVKAIVTFAKTGKKPQASAGKDFFNTGTNLITAHPVPGVPSITPAQGAKLCWGN</sequence>
<keyword evidence="3 4" id="KW-0732">Signal</keyword>
<dbReference type="KEGG" id="acr:Acry_2605"/>
<dbReference type="InterPro" id="IPR025997">
    <property type="entry name" value="SBP_2_dom"/>
</dbReference>
<dbReference type="PROSITE" id="PS51318">
    <property type="entry name" value="TAT"/>
    <property type="match status" value="1"/>
</dbReference>
<dbReference type="GO" id="GO:0030246">
    <property type="term" value="F:carbohydrate binding"/>
    <property type="evidence" value="ECO:0007669"/>
    <property type="project" value="UniProtKB-ARBA"/>
</dbReference>
<evidence type="ECO:0000256" key="4">
    <source>
        <dbReference type="SAM" id="SignalP"/>
    </source>
</evidence>
<dbReference type="Proteomes" id="UP000000245">
    <property type="component" value="Chromosome"/>
</dbReference>
<dbReference type="InterPro" id="IPR028082">
    <property type="entry name" value="Peripla_BP_I"/>
</dbReference>
<gene>
    <name evidence="6" type="ordered locus">Acry_2605</name>
</gene>